<comment type="caution">
    <text evidence="2">The sequence shown here is derived from an EMBL/GenBank/DDBJ whole genome shotgun (WGS) entry which is preliminary data.</text>
</comment>
<accession>A0ABW7PG35</accession>
<organism evidence="2 3">
    <name type="scientific">Streptomyces racemochromogenes</name>
    <dbReference type="NCBI Taxonomy" id="67353"/>
    <lineage>
        <taxon>Bacteria</taxon>
        <taxon>Bacillati</taxon>
        <taxon>Actinomycetota</taxon>
        <taxon>Actinomycetes</taxon>
        <taxon>Kitasatosporales</taxon>
        <taxon>Streptomycetaceae</taxon>
        <taxon>Streptomyces</taxon>
    </lineage>
</organism>
<dbReference type="InterPro" id="IPR038020">
    <property type="entry name" value="MbtH-like_sf"/>
</dbReference>
<dbReference type="InterPro" id="IPR037407">
    <property type="entry name" value="MLP_fam"/>
</dbReference>
<dbReference type="RefSeq" id="WP_395510883.1">
    <property type="nucleotide sequence ID" value="NZ_JBBDHD010000045.1"/>
</dbReference>
<dbReference type="EMBL" id="JBBDHD010000045">
    <property type="protein sequence ID" value="MFH7597090.1"/>
    <property type="molecule type" value="Genomic_DNA"/>
</dbReference>
<evidence type="ECO:0000313" key="2">
    <source>
        <dbReference type="EMBL" id="MFH7597090.1"/>
    </source>
</evidence>
<dbReference type="Gene3D" id="3.90.820.10">
    <property type="entry name" value="Structural Genomics, Unknown Function 30-nov-00 1gh9 Mol_id"/>
    <property type="match status" value="1"/>
</dbReference>
<dbReference type="PANTHER" id="PTHR38444:SF1">
    <property type="entry name" value="ENTEROBACTIN BIOSYNTHESIS PROTEIN YBDZ"/>
    <property type="match status" value="1"/>
</dbReference>
<evidence type="ECO:0000259" key="1">
    <source>
        <dbReference type="SMART" id="SM00923"/>
    </source>
</evidence>
<dbReference type="Pfam" id="PF03621">
    <property type="entry name" value="MbtH"/>
    <property type="match status" value="1"/>
</dbReference>
<evidence type="ECO:0000313" key="3">
    <source>
        <dbReference type="Proteomes" id="UP001610631"/>
    </source>
</evidence>
<name>A0ABW7PG35_9ACTN</name>
<proteinExistence type="predicted"/>
<protein>
    <submittedName>
        <fullName evidence="2">MbtH family NRPS accessory protein</fullName>
    </submittedName>
</protein>
<keyword evidence="3" id="KW-1185">Reference proteome</keyword>
<dbReference type="PANTHER" id="PTHR38444">
    <property type="entry name" value="ENTEROBACTIN BIOSYNTHESIS PROTEIN YBDZ"/>
    <property type="match status" value="1"/>
</dbReference>
<dbReference type="SMART" id="SM00923">
    <property type="entry name" value="MbtH"/>
    <property type="match status" value="1"/>
</dbReference>
<dbReference type="SUPFAM" id="SSF160582">
    <property type="entry name" value="MbtH-like"/>
    <property type="match status" value="1"/>
</dbReference>
<dbReference type="Proteomes" id="UP001610631">
    <property type="component" value="Unassembled WGS sequence"/>
</dbReference>
<sequence>MHEQSAVSTHTVVVNRAEQYSIWPAGRRPPVGWRTIGPPASRETCLGFIARTWTDMRPLELRRTTESPRTRP</sequence>
<reference evidence="2 3" key="1">
    <citation type="submission" date="2024-03" db="EMBL/GenBank/DDBJ databases">
        <title>Whole genome sequencing of Streptomyces racemochromogenes, to identify antimicrobial biosynthetic gene clusters.</title>
        <authorList>
            <person name="Suryawanshi P."/>
            <person name="Krishnaraj P.U."/>
            <person name="Arun Y.P."/>
            <person name="Suryawanshi M.P."/>
            <person name="Rakshit O."/>
        </authorList>
    </citation>
    <scope>NUCLEOTIDE SEQUENCE [LARGE SCALE GENOMIC DNA]</scope>
    <source>
        <strain evidence="2 3">AUDT626</strain>
    </source>
</reference>
<feature type="domain" description="MbtH-like" evidence="1">
    <location>
        <begin position="1"/>
        <end position="51"/>
    </location>
</feature>
<gene>
    <name evidence="2" type="ORF">WDV06_18605</name>
</gene>
<dbReference type="InterPro" id="IPR005153">
    <property type="entry name" value="MbtH-like_dom"/>
</dbReference>